<name>A0A0S7XRX5_UNCSA</name>
<gene>
    <name evidence="2" type="ORF">AMJ44_10660</name>
</gene>
<dbReference type="Proteomes" id="UP000051861">
    <property type="component" value="Unassembled WGS sequence"/>
</dbReference>
<evidence type="ECO:0000313" key="3">
    <source>
        <dbReference type="Proteomes" id="UP000051861"/>
    </source>
</evidence>
<dbReference type="InterPro" id="IPR009057">
    <property type="entry name" value="Homeodomain-like_sf"/>
</dbReference>
<protein>
    <recommendedName>
        <fullName evidence="1">DNA binding HTH domain-containing protein</fullName>
    </recommendedName>
</protein>
<evidence type="ECO:0000313" key="2">
    <source>
        <dbReference type="EMBL" id="KPJ65234.1"/>
    </source>
</evidence>
<proteinExistence type="predicted"/>
<reference evidence="2 3" key="1">
    <citation type="journal article" date="2015" name="Microbiome">
        <title>Genomic resolution of linkages in carbon, nitrogen, and sulfur cycling among widespread estuary sediment bacteria.</title>
        <authorList>
            <person name="Baker B.J."/>
            <person name="Lazar C.S."/>
            <person name="Teske A.P."/>
            <person name="Dick G.J."/>
        </authorList>
    </citation>
    <scope>NUCLEOTIDE SEQUENCE [LARGE SCALE GENOMIC DNA]</scope>
    <source>
        <strain evidence="2">DG_54_3</strain>
    </source>
</reference>
<organism evidence="2 3">
    <name type="scientific">candidate division WOR-1 bacterium DG_54_3</name>
    <dbReference type="NCBI Taxonomy" id="1703775"/>
    <lineage>
        <taxon>Bacteria</taxon>
        <taxon>Bacillati</taxon>
        <taxon>Saganbacteria</taxon>
    </lineage>
</organism>
<dbReference type="Pfam" id="PF02954">
    <property type="entry name" value="HTH_8"/>
    <property type="match status" value="1"/>
</dbReference>
<sequence>MILKDHLPPSILELYFREKYIKKRERKRKLSLETVRWTLQKAKGNKTEAARKLGVSRATLYRFLDSMKTSEKNRNL</sequence>
<evidence type="ECO:0000259" key="1">
    <source>
        <dbReference type="Pfam" id="PF02954"/>
    </source>
</evidence>
<dbReference type="AlphaFoldDB" id="A0A0S7XRX5"/>
<dbReference type="EMBL" id="LIZX01000128">
    <property type="protein sequence ID" value="KPJ65234.1"/>
    <property type="molecule type" value="Genomic_DNA"/>
</dbReference>
<dbReference type="Gene3D" id="1.10.10.60">
    <property type="entry name" value="Homeodomain-like"/>
    <property type="match status" value="1"/>
</dbReference>
<accession>A0A0S7XRX5</accession>
<dbReference type="InterPro" id="IPR002197">
    <property type="entry name" value="HTH_Fis"/>
</dbReference>
<dbReference type="PRINTS" id="PR01590">
    <property type="entry name" value="HTHFIS"/>
</dbReference>
<feature type="domain" description="DNA binding HTH" evidence="1">
    <location>
        <begin position="38"/>
        <end position="62"/>
    </location>
</feature>
<comment type="caution">
    <text evidence="2">The sequence shown here is derived from an EMBL/GenBank/DDBJ whole genome shotgun (WGS) entry which is preliminary data.</text>
</comment>
<dbReference type="GO" id="GO:0043565">
    <property type="term" value="F:sequence-specific DNA binding"/>
    <property type="evidence" value="ECO:0007669"/>
    <property type="project" value="InterPro"/>
</dbReference>
<dbReference type="SUPFAM" id="SSF46689">
    <property type="entry name" value="Homeodomain-like"/>
    <property type="match status" value="1"/>
</dbReference>